<reference evidence="1 2" key="1">
    <citation type="submission" date="2019-12" db="EMBL/GenBank/DDBJ databases">
        <authorList>
            <person name="Zhang Y.-J."/>
        </authorList>
    </citation>
    <scope>NUCLEOTIDE SEQUENCE [LARGE SCALE GENOMIC DNA]</scope>
    <source>
        <strain evidence="1 2">H18S-6</strain>
    </source>
</reference>
<dbReference type="EMBL" id="WSFO01000011">
    <property type="protein sequence ID" value="KAE9627953.1"/>
    <property type="molecule type" value="Genomic_DNA"/>
</dbReference>
<dbReference type="Pfam" id="PF13730">
    <property type="entry name" value="HTH_36"/>
    <property type="match status" value="1"/>
</dbReference>
<gene>
    <name evidence="1" type="ORF">GP644_17840</name>
</gene>
<dbReference type="Proteomes" id="UP000441586">
    <property type="component" value="Unassembled WGS sequence"/>
</dbReference>
<name>A0A6A4R860_9RHOB</name>
<dbReference type="RefSeq" id="WP_158980674.1">
    <property type="nucleotide sequence ID" value="NZ_WSFO01000011.1"/>
</dbReference>
<evidence type="ECO:0008006" key="3">
    <source>
        <dbReference type="Google" id="ProtNLM"/>
    </source>
</evidence>
<protein>
    <recommendedName>
        <fullName evidence="3">Helix-turn-helix domain-containing protein</fullName>
    </recommendedName>
</protein>
<evidence type="ECO:0000313" key="2">
    <source>
        <dbReference type="Proteomes" id="UP000441586"/>
    </source>
</evidence>
<organism evidence="1 2">
    <name type="scientific">Parasedimentitalea maritima</name>
    <dbReference type="NCBI Taxonomy" id="2578117"/>
    <lineage>
        <taxon>Bacteria</taxon>
        <taxon>Pseudomonadati</taxon>
        <taxon>Pseudomonadota</taxon>
        <taxon>Alphaproteobacteria</taxon>
        <taxon>Rhodobacterales</taxon>
        <taxon>Paracoccaceae</taxon>
        <taxon>Parasedimentitalea</taxon>
    </lineage>
</organism>
<sequence>MSIELYSLIRRRSVGSPTKKSILLYMADAASDDGSGIWVSKGNMAADLEMKSKRTVQTHISELVAAGIVFEVGQRKCKNGFTVEYRIDLGAVLSLSSTRAFPAPVPQHIAGAGNAPVQEMHPTGAGNAPLPVQEMHPNHPFNHYRTLCPADADHTQDLDFDFQDFISKFSSAYPRMGDAEKTEDELRTALGEGADPQEVLAGAKSYAVEQEGNKPRYILYSENWLKQKRWRQLVTKPKEPVDPKKILEARAKTILEGKPFICRHITAASAGECITAQLVTVEQCRTAGINL</sequence>
<evidence type="ECO:0000313" key="1">
    <source>
        <dbReference type="EMBL" id="KAE9627953.1"/>
    </source>
</evidence>
<dbReference type="AlphaFoldDB" id="A0A6A4R860"/>
<accession>A0A6A4R860</accession>
<proteinExistence type="predicted"/>
<comment type="caution">
    <text evidence="1">The sequence shown here is derived from an EMBL/GenBank/DDBJ whole genome shotgun (WGS) entry which is preliminary data.</text>
</comment>